<dbReference type="InterPro" id="IPR007387">
    <property type="entry name" value="TRAP_DctQ"/>
</dbReference>
<keyword evidence="12" id="KW-1185">Reference proteome</keyword>
<protein>
    <recommendedName>
        <fullName evidence="9">TRAP transporter small permease protein</fullName>
    </recommendedName>
</protein>
<dbReference type="AlphaFoldDB" id="A0A370U9N5"/>
<dbReference type="GO" id="GO:0005886">
    <property type="term" value="C:plasma membrane"/>
    <property type="evidence" value="ECO:0007669"/>
    <property type="project" value="UniProtKB-SubCell"/>
</dbReference>
<dbReference type="InterPro" id="IPR055348">
    <property type="entry name" value="DctQ"/>
</dbReference>
<feature type="transmembrane region" description="Helical" evidence="9">
    <location>
        <begin position="146"/>
        <end position="166"/>
    </location>
</feature>
<comment type="subunit">
    <text evidence="9">The complex comprises the extracytoplasmic solute receptor protein and the two transmembrane proteins.</text>
</comment>
<comment type="subcellular location">
    <subcellularLocation>
        <location evidence="1 9">Cell inner membrane</location>
        <topology evidence="1 9">Multi-pass membrane protein</topology>
    </subcellularLocation>
</comment>
<dbReference type="Proteomes" id="UP000254326">
    <property type="component" value="Unassembled WGS sequence"/>
</dbReference>
<evidence type="ECO:0000256" key="5">
    <source>
        <dbReference type="ARBA" id="ARBA00022692"/>
    </source>
</evidence>
<comment type="function">
    <text evidence="9">Part of the tripartite ATP-independent periplasmic (TRAP) transport system.</text>
</comment>
<keyword evidence="3" id="KW-1003">Cell membrane</keyword>
<evidence type="ECO:0000256" key="4">
    <source>
        <dbReference type="ARBA" id="ARBA00022519"/>
    </source>
</evidence>
<keyword evidence="6 9" id="KW-1133">Transmembrane helix</keyword>
<feature type="transmembrane region" description="Helical" evidence="9">
    <location>
        <begin position="24"/>
        <end position="47"/>
    </location>
</feature>
<evidence type="ECO:0000256" key="8">
    <source>
        <dbReference type="ARBA" id="ARBA00038436"/>
    </source>
</evidence>
<keyword evidence="7 9" id="KW-0472">Membrane</keyword>
<sequence length="173" mass="18670">MHSEQPLQGAAPAAPFFNLLGKSVGVVTSLILSALVLLVSLEVFLRAVFGYSLGFVEEVTGYLVVALTLFGAAMAVRANSLFQVQVVFEAFPPSVKRLLGTLFALIAIAICVVLAWKTFDLVGSSFSRGKFAPTVLRTPLWIPQTLLPLGFVVIGVFLVEHLLILLRVKEGDR</sequence>
<keyword evidence="5 9" id="KW-0812">Transmembrane</keyword>
<evidence type="ECO:0000313" key="12">
    <source>
        <dbReference type="Proteomes" id="UP000254326"/>
    </source>
</evidence>
<evidence type="ECO:0000256" key="3">
    <source>
        <dbReference type="ARBA" id="ARBA00022475"/>
    </source>
</evidence>
<evidence type="ECO:0000313" key="11">
    <source>
        <dbReference type="EMBL" id="RDL44496.1"/>
    </source>
</evidence>
<keyword evidence="4 9" id="KW-0997">Cell inner membrane</keyword>
<evidence type="ECO:0000259" key="10">
    <source>
        <dbReference type="Pfam" id="PF04290"/>
    </source>
</evidence>
<feature type="transmembrane region" description="Helical" evidence="9">
    <location>
        <begin position="98"/>
        <end position="116"/>
    </location>
</feature>
<feature type="transmembrane region" description="Helical" evidence="9">
    <location>
        <begin position="59"/>
        <end position="78"/>
    </location>
</feature>
<dbReference type="RefSeq" id="WP_115467759.1">
    <property type="nucleotide sequence ID" value="NZ_QKRA01000003.1"/>
</dbReference>
<reference evidence="11 12" key="1">
    <citation type="submission" date="2018-06" db="EMBL/GenBank/DDBJ databases">
        <title>Marinomonas sp. YLB-05 draft genome sequence.</title>
        <authorList>
            <person name="Yu L."/>
            <person name="Tang X."/>
        </authorList>
    </citation>
    <scope>NUCLEOTIDE SEQUENCE [LARGE SCALE GENOMIC DNA]</scope>
    <source>
        <strain evidence="11 12">YLB-05</strain>
    </source>
</reference>
<evidence type="ECO:0000256" key="6">
    <source>
        <dbReference type="ARBA" id="ARBA00022989"/>
    </source>
</evidence>
<dbReference type="GO" id="GO:0015740">
    <property type="term" value="P:C4-dicarboxylate transport"/>
    <property type="evidence" value="ECO:0007669"/>
    <property type="project" value="TreeGrafter"/>
</dbReference>
<evidence type="ECO:0000256" key="7">
    <source>
        <dbReference type="ARBA" id="ARBA00023136"/>
    </source>
</evidence>
<dbReference type="OrthoDB" id="26202at2"/>
<evidence type="ECO:0000256" key="9">
    <source>
        <dbReference type="RuleBase" id="RU369079"/>
    </source>
</evidence>
<dbReference type="EMBL" id="QKRA01000003">
    <property type="protein sequence ID" value="RDL44496.1"/>
    <property type="molecule type" value="Genomic_DNA"/>
</dbReference>
<proteinExistence type="inferred from homology"/>
<evidence type="ECO:0000256" key="2">
    <source>
        <dbReference type="ARBA" id="ARBA00022448"/>
    </source>
</evidence>
<comment type="caution">
    <text evidence="11">The sequence shown here is derived from an EMBL/GenBank/DDBJ whole genome shotgun (WGS) entry which is preliminary data.</text>
</comment>
<gene>
    <name evidence="11" type="ORF">DN730_08860</name>
</gene>
<keyword evidence="2 9" id="KW-0813">Transport</keyword>
<comment type="similarity">
    <text evidence="8 9">Belongs to the TRAP transporter small permease family.</text>
</comment>
<accession>A0A370U9N5</accession>
<evidence type="ECO:0000256" key="1">
    <source>
        <dbReference type="ARBA" id="ARBA00004429"/>
    </source>
</evidence>
<dbReference type="Pfam" id="PF04290">
    <property type="entry name" value="DctQ"/>
    <property type="match status" value="1"/>
</dbReference>
<dbReference type="PANTHER" id="PTHR35011:SF2">
    <property type="entry name" value="2,3-DIKETO-L-GULONATE TRAP TRANSPORTER SMALL PERMEASE PROTEIN YIAM"/>
    <property type="match status" value="1"/>
</dbReference>
<dbReference type="GO" id="GO:0022857">
    <property type="term" value="F:transmembrane transporter activity"/>
    <property type="evidence" value="ECO:0007669"/>
    <property type="project" value="UniProtKB-UniRule"/>
</dbReference>
<organism evidence="11 12">
    <name type="scientific">Marinomonas piezotolerans</name>
    <dbReference type="NCBI Taxonomy" id="2213058"/>
    <lineage>
        <taxon>Bacteria</taxon>
        <taxon>Pseudomonadati</taxon>
        <taxon>Pseudomonadota</taxon>
        <taxon>Gammaproteobacteria</taxon>
        <taxon>Oceanospirillales</taxon>
        <taxon>Oceanospirillaceae</taxon>
        <taxon>Marinomonas</taxon>
    </lineage>
</organism>
<feature type="domain" description="Tripartite ATP-independent periplasmic transporters DctQ component" evidence="10">
    <location>
        <begin position="35"/>
        <end position="166"/>
    </location>
</feature>
<dbReference type="PANTHER" id="PTHR35011">
    <property type="entry name" value="2,3-DIKETO-L-GULONATE TRAP TRANSPORTER SMALL PERMEASE PROTEIN YIAM"/>
    <property type="match status" value="1"/>
</dbReference>
<name>A0A370U9N5_9GAMM</name>